<sequence>MQQSTVIPHSRGDAMSVGNPAKKVRFGIILLPQFTLSALSLFLDCLRLAADEKDQSRQIRCKWEITTLSGTSVQSSTGMFVEPTADLSSVLECDYVVVVGGLISPQKKAPETLLAVLRKINRTPIRLIGLCTGSFALAEANVLPEHQCCVSGLHTEEFGEEFSEFSADSVSLYRANGRHYTCAGGMGSAYLALEIIAAEFGDELARKCASILMIPFERRTNEQPALIYSGVSNRVIKQALRLFEKTMEDPISMSEVSRLIGTTRRQMERIFREELGKSPLRVRDQFRVLKAKQLLLETDLNFTQIAVACGLLGTKTLNRAFIREGEPLPRILRASRSQLGDPAFRDQRHAQ</sequence>
<evidence type="ECO:0000313" key="5">
    <source>
        <dbReference type="EMBL" id="PIO44925.1"/>
    </source>
</evidence>
<evidence type="ECO:0000256" key="3">
    <source>
        <dbReference type="ARBA" id="ARBA00023163"/>
    </source>
</evidence>
<dbReference type="SMART" id="SM00342">
    <property type="entry name" value="HTH_ARAC"/>
    <property type="match status" value="1"/>
</dbReference>
<dbReference type="InterPro" id="IPR002818">
    <property type="entry name" value="DJ-1/PfpI"/>
</dbReference>
<dbReference type="InterPro" id="IPR052158">
    <property type="entry name" value="INH-QAR"/>
</dbReference>
<dbReference type="PROSITE" id="PS00041">
    <property type="entry name" value="HTH_ARAC_FAMILY_1"/>
    <property type="match status" value="1"/>
</dbReference>
<dbReference type="Gene3D" id="1.10.10.60">
    <property type="entry name" value="Homeodomain-like"/>
    <property type="match status" value="1"/>
</dbReference>
<dbReference type="InterPro" id="IPR018060">
    <property type="entry name" value="HTH_AraC"/>
</dbReference>
<evidence type="ECO:0000259" key="4">
    <source>
        <dbReference type="PROSITE" id="PS01124"/>
    </source>
</evidence>
<proteinExistence type="predicted"/>
<dbReference type="Proteomes" id="UP000232163">
    <property type="component" value="Unassembled WGS sequence"/>
</dbReference>
<name>A0A2N9VZK7_9HYPH</name>
<keyword evidence="2" id="KW-0238">DNA-binding</keyword>
<gene>
    <name evidence="5" type="ORF">B5P45_11225</name>
</gene>
<dbReference type="PANTHER" id="PTHR43130:SF3">
    <property type="entry name" value="HTH-TYPE TRANSCRIPTIONAL REGULATOR RV1931C"/>
    <property type="match status" value="1"/>
</dbReference>
<organism evidence="5 6">
    <name type="scientific">Phyllobacterium zundukense</name>
    <dbReference type="NCBI Taxonomy" id="1867719"/>
    <lineage>
        <taxon>Bacteria</taxon>
        <taxon>Pseudomonadati</taxon>
        <taxon>Pseudomonadota</taxon>
        <taxon>Alphaproteobacteria</taxon>
        <taxon>Hyphomicrobiales</taxon>
        <taxon>Phyllobacteriaceae</taxon>
        <taxon>Phyllobacterium</taxon>
    </lineage>
</organism>
<dbReference type="InterPro" id="IPR018062">
    <property type="entry name" value="HTH_AraC-typ_CS"/>
</dbReference>
<evidence type="ECO:0000256" key="1">
    <source>
        <dbReference type="ARBA" id="ARBA00023015"/>
    </source>
</evidence>
<evidence type="ECO:0000256" key="2">
    <source>
        <dbReference type="ARBA" id="ARBA00023125"/>
    </source>
</evidence>
<feature type="domain" description="HTH araC/xylS-type" evidence="4">
    <location>
        <begin position="237"/>
        <end position="335"/>
    </location>
</feature>
<dbReference type="AlphaFoldDB" id="A0A2N9VZK7"/>
<dbReference type="SUPFAM" id="SSF52317">
    <property type="entry name" value="Class I glutamine amidotransferase-like"/>
    <property type="match status" value="1"/>
</dbReference>
<dbReference type="CDD" id="cd03136">
    <property type="entry name" value="GATase1_AraC_ArgR_like"/>
    <property type="match status" value="1"/>
</dbReference>
<dbReference type="PROSITE" id="PS01124">
    <property type="entry name" value="HTH_ARAC_FAMILY_2"/>
    <property type="match status" value="1"/>
</dbReference>
<keyword evidence="6" id="KW-1185">Reference proteome</keyword>
<keyword evidence="1" id="KW-0805">Transcription regulation</keyword>
<accession>A0A2N9VZK7</accession>
<protein>
    <recommendedName>
        <fullName evidence="4">HTH araC/xylS-type domain-containing protein</fullName>
    </recommendedName>
</protein>
<keyword evidence="3" id="KW-0804">Transcription</keyword>
<reference evidence="5 6" key="1">
    <citation type="journal article" date="2017" name="Int J Environ Stud">
        <title>Does the Miocene-Pliocene relict legume Oxytropis triphylla form nitrogen-fixing nodules with a combination of bacterial strains?</title>
        <authorList>
            <person name="Safronova V."/>
            <person name="Belimov A."/>
            <person name="Sazanova A."/>
            <person name="Kuznetsova I."/>
            <person name="Popova J."/>
            <person name="Andronov E."/>
            <person name="Verkhozina A."/>
            <person name="Tikhonovich I."/>
        </authorList>
    </citation>
    <scope>NUCLEOTIDE SEQUENCE [LARGE SCALE GENOMIC DNA]</scope>
    <source>
        <strain evidence="5 6">Tri-38</strain>
    </source>
</reference>
<dbReference type="EMBL" id="MZMT01000026">
    <property type="protein sequence ID" value="PIO44925.1"/>
    <property type="molecule type" value="Genomic_DNA"/>
</dbReference>
<dbReference type="Gene3D" id="3.40.50.880">
    <property type="match status" value="1"/>
</dbReference>
<dbReference type="InterPro" id="IPR029062">
    <property type="entry name" value="Class_I_gatase-like"/>
</dbReference>
<dbReference type="OrthoDB" id="9793400at2"/>
<dbReference type="GO" id="GO:0043565">
    <property type="term" value="F:sequence-specific DNA binding"/>
    <property type="evidence" value="ECO:0007669"/>
    <property type="project" value="InterPro"/>
</dbReference>
<dbReference type="Pfam" id="PF01965">
    <property type="entry name" value="DJ-1_PfpI"/>
    <property type="match status" value="1"/>
</dbReference>
<dbReference type="GO" id="GO:0003700">
    <property type="term" value="F:DNA-binding transcription factor activity"/>
    <property type="evidence" value="ECO:0007669"/>
    <property type="project" value="InterPro"/>
</dbReference>
<comment type="caution">
    <text evidence="5">The sequence shown here is derived from an EMBL/GenBank/DDBJ whole genome shotgun (WGS) entry which is preliminary data.</text>
</comment>
<dbReference type="Pfam" id="PF12833">
    <property type="entry name" value="HTH_18"/>
    <property type="match status" value="1"/>
</dbReference>
<dbReference type="PANTHER" id="PTHR43130">
    <property type="entry name" value="ARAC-FAMILY TRANSCRIPTIONAL REGULATOR"/>
    <property type="match status" value="1"/>
</dbReference>
<evidence type="ECO:0000313" key="6">
    <source>
        <dbReference type="Proteomes" id="UP000232163"/>
    </source>
</evidence>